<gene>
    <name evidence="1" type="ORF">ACFOMD_06565</name>
</gene>
<dbReference type="EMBL" id="JBHRXV010000004">
    <property type="protein sequence ID" value="MFC3712224.1"/>
    <property type="molecule type" value="Genomic_DNA"/>
</dbReference>
<comment type="caution">
    <text evidence="1">The sequence shown here is derived from an EMBL/GenBank/DDBJ whole genome shotgun (WGS) entry which is preliminary data.</text>
</comment>
<evidence type="ECO:0000313" key="2">
    <source>
        <dbReference type="Proteomes" id="UP001595615"/>
    </source>
</evidence>
<reference evidence="2" key="1">
    <citation type="journal article" date="2019" name="Int. J. Syst. Evol. Microbiol.">
        <title>The Global Catalogue of Microorganisms (GCM) 10K type strain sequencing project: providing services to taxonomists for standard genome sequencing and annotation.</title>
        <authorList>
            <consortium name="The Broad Institute Genomics Platform"/>
            <consortium name="The Broad Institute Genome Sequencing Center for Infectious Disease"/>
            <person name="Wu L."/>
            <person name="Ma J."/>
        </authorList>
    </citation>
    <scope>NUCLEOTIDE SEQUENCE [LARGE SCALE GENOMIC DNA]</scope>
    <source>
        <strain evidence="2">KCTC 42644</strain>
    </source>
</reference>
<accession>A0ABV7XAA3</accession>
<dbReference type="Proteomes" id="UP001595615">
    <property type="component" value="Unassembled WGS sequence"/>
</dbReference>
<dbReference type="RefSeq" id="WP_380858672.1">
    <property type="nucleotide sequence ID" value="NZ_JBHRXV010000004.1"/>
</dbReference>
<sequence>MGRLLLWVLLLALVIVVGGSIYMMFAEPEVAPQRVEKIVPNEKLGR</sequence>
<protein>
    <submittedName>
        <fullName evidence="1">Uncharacterized protein</fullName>
    </submittedName>
</protein>
<evidence type="ECO:0000313" key="1">
    <source>
        <dbReference type="EMBL" id="MFC3712224.1"/>
    </source>
</evidence>
<organism evidence="1 2">
    <name type="scientific">Sphingoaurantiacus capsulatus</name>
    <dbReference type="NCBI Taxonomy" id="1771310"/>
    <lineage>
        <taxon>Bacteria</taxon>
        <taxon>Pseudomonadati</taxon>
        <taxon>Pseudomonadota</taxon>
        <taxon>Alphaproteobacteria</taxon>
        <taxon>Sphingomonadales</taxon>
        <taxon>Sphingosinicellaceae</taxon>
        <taxon>Sphingoaurantiacus</taxon>
    </lineage>
</organism>
<proteinExistence type="predicted"/>
<name>A0ABV7XAA3_9SPHN</name>
<keyword evidence="2" id="KW-1185">Reference proteome</keyword>